<reference evidence="1" key="2">
    <citation type="submission" date="2023-05" db="EMBL/GenBank/DDBJ databases">
        <authorList>
            <consortium name="Lawrence Berkeley National Laboratory"/>
            <person name="Steindorff A."/>
            <person name="Hensen N."/>
            <person name="Bonometti L."/>
            <person name="Westerberg I."/>
            <person name="Brannstrom I.O."/>
            <person name="Guillou S."/>
            <person name="Cros-Aarteil S."/>
            <person name="Calhoun S."/>
            <person name="Haridas S."/>
            <person name="Kuo A."/>
            <person name="Mondo S."/>
            <person name="Pangilinan J."/>
            <person name="Riley R."/>
            <person name="Labutti K."/>
            <person name="Andreopoulos B."/>
            <person name="Lipzen A."/>
            <person name="Chen C."/>
            <person name="Yanf M."/>
            <person name="Daum C."/>
            <person name="Ng V."/>
            <person name="Clum A."/>
            <person name="Ohm R."/>
            <person name="Martin F."/>
            <person name="Silar P."/>
            <person name="Natvig D."/>
            <person name="Lalanne C."/>
            <person name="Gautier V."/>
            <person name="Ament-Velasquez S.L."/>
            <person name="Kruys A."/>
            <person name="Hutchinson M.I."/>
            <person name="Powell A.J."/>
            <person name="Barry K."/>
            <person name="Miller A.N."/>
            <person name="Grigoriev I.V."/>
            <person name="Debuchy R."/>
            <person name="Gladieux P."/>
            <person name="Thoren M.H."/>
            <person name="Johannesson H."/>
        </authorList>
    </citation>
    <scope>NUCLEOTIDE SEQUENCE</scope>
    <source>
        <strain evidence="1">CBS 359.72</strain>
    </source>
</reference>
<feature type="non-terminal residue" evidence="1">
    <location>
        <position position="332"/>
    </location>
</feature>
<sequence>MLTRIITDGGSPRYKHQRILNALDAVVSLPALRSTMLLGNWHKWLRLDCPEPVIHYVTRIYKQWTTIAKDVPGFCADSGDVQKLEFLAPSIPEDRIQICRMIKGRLIFRNVNDPASRDMILRNILSLEGIITSLKTFNTNMNYLEIAMDILRRYVIEDGEKTQHHTLFQNLAAHWDHRKAVVEYKEGHFRRLAATHFKIAVVQLILFVLRHFPYLSNIQPLQDRRGVRALVAEVDDYFLFLLYTLASQLGFSTSKVRRGVNQSCRPSRPRKYVLSGYQRKWRGGKPPMRSFLDLETGSFLPTLLGTAKDKDTSLFVQADFITAFFGRISYSL</sequence>
<reference evidence="1" key="1">
    <citation type="journal article" date="2023" name="Mol. Phylogenet. Evol.">
        <title>Genome-scale phylogeny and comparative genomics of the fungal order Sordariales.</title>
        <authorList>
            <person name="Hensen N."/>
            <person name="Bonometti L."/>
            <person name="Westerberg I."/>
            <person name="Brannstrom I.O."/>
            <person name="Guillou S."/>
            <person name="Cros-Aarteil S."/>
            <person name="Calhoun S."/>
            <person name="Haridas S."/>
            <person name="Kuo A."/>
            <person name="Mondo S."/>
            <person name="Pangilinan J."/>
            <person name="Riley R."/>
            <person name="LaButti K."/>
            <person name="Andreopoulos B."/>
            <person name="Lipzen A."/>
            <person name="Chen C."/>
            <person name="Yan M."/>
            <person name="Daum C."/>
            <person name="Ng V."/>
            <person name="Clum A."/>
            <person name="Steindorff A."/>
            <person name="Ohm R.A."/>
            <person name="Martin F."/>
            <person name="Silar P."/>
            <person name="Natvig D.O."/>
            <person name="Lalanne C."/>
            <person name="Gautier V."/>
            <person name="Ament-Velasquez S.L."/>
            <person name="Kruys A."/>
            <person name="Hutchinson M.I."/>
            <person name="Powell A.J."/>
            <person name="Barry K."/>
            <person name="Miller A.N."/>
            <person name="Grigoriev I.V."/>
            <person name="Debuchy R."/>
            <person name="Gladieux P."/>
            <person name="Hiltunen Thoren M."/>
            <person name="Johannesson H."/>
        </authorList>
    </citation>
    <scope>NUCLEOTIDE SEQUENCE</scope>
    <source>
        <strain evidence="1">CBS 359.72</strain>
    </source>
</reference>
<organism evidence="1 2">
    <name type="scientific">Corynascus novoguineensis</name>
    <dbReference type="NCBI Taxonomy" id="1126955"/>
    <lineage>
        <taxon>Eukaryota</taxon>
        <taxon>Fungi</taxon>
        <taxon>Dikarya</taxon>
        <taxon>Ascomycota</taxon>
        <taxon>Pezizomycotina</taxon>
        <taxon>Sordariomycetes</taxon>
        <taxon>Sordariomycetidae</taxon>
        <taxon>Sordariales</taxon>
        <taxon>Chaetomiaceae</taxon>
        <taxon>Corynascus</taxon>
    </lineage>
</organism>
<dbReference type="Pfam" id="PF12520">
    <property type="entry name" value="DUF3723"/>
    <property type="match status" value="1"/>
</dbReference>
<comment type="caution">
    <text evidence="1">The sequence shown here is derived from an EMBL/GenBank/DDBJ whole genome shotgun (WGS) entry which is preliminary data.</text>
</comment>
<gene>
    <name evidence="1" type="ORF">C7999DRAFT_18586</name>
</gene>
<dbReference type="Proteomes" id="UP001303647">
    <property type="component" value="Unassembled WGS sequence"/>
</dbReference>
<dbReference type="AlphaFoldDB" id="A0AAN7CKZ9"/>
<dbReference type="InterPro" id="IPR022198">
    <property type="entry name" value="DUF3723"/>
</dbReference>
<name>A0AAN7CKZ9_9PEZI</name>
<keyword evidence="2" id="KW-1185">Reference proteome</keyword>
<accession>A0AAN7CKZ9</accession>
<proteinExistence type="predicted"/>
<evidence type="ECO:0000313" key="2">
    <source>
        <dbReference type="Proteomes" id="UP001303647"/>
    </source>
</evidence>
<dbReference type="EMBL" id="MU857950">
    <property type="protein sequence ID" value="KAK4242977.1"/>
    <property type="molecule type" value="Genomic_DNA"/>
</dbReference>
<evidence type="ECO:0000313" key="1">
    <source>
        <dbReference type="EMBL" id="KAK4242977.1"/>
    </source>
</evidence>
<protein>
    <submittedName>
        <fullName evidence="1">Uncharacterized protein</fullName>
    </submittedName>
</protein>